<feature type="transmembrane region" description="Helical" evidence="1">
    <location>
        <begin position="340"/>
        <end position="357"/>
    </location>
</feature>
<dbReference type="PANTHER" id="PTHR36927">
    <property type="entry name" value="BLR4337 PROTEIN"/>
    <property type="match status" value="1"/>
</dbReference>
<comment type="caution">
    <text evidence="3">The sequence shown here is derived from an EMBL/GenBank/DDBJ whole genome shotgun (WGS) entry which is preliminary data.</text>
</comment>
<evidence type="ECO:0000256" key="1">
    <source>
        <dbReference type="SAM" id="Phobius"/>
    </source>
</evidence>
<protein>
    <submittedName>
        <fullName evidence="3">Acyltransferase</fullName>
    </submittedName>
</protein>
<evidence type="ECO:0000259" key="2">
    <source>
        <dbReference type="Pfam" id="PF01757"/>
    </source>
</evidence>
<keyword evidence="1" id="KW-0472">Membrane</keyword>
<dbReference type="Pfam" id="PF01757">
    <property type="entry name" value="Acyl_transf_3"/>
    <property type="match status" value="1"/>
</dbReference>
<keyword evidence="3" id="KW-0808">Transferase</keyword>
<dbReference type="EMBL" id="VSTH01000089">
    <property type="protein sequence ID" value="TYO63758.1"/>
    <property type="molecule type" value="Genomic_DNA"/>
</dbReference>
<dbReference type="InterPro" id="IPR050623">
    <property type="entry name" value="Glucan_succinyl_AcylTrfase"/>
</dbReference>
<dbReference type="RefSeq" id="WP_148742382.1">
    <property type="nucleotide sequence ID" value="NZ_VSTH01000089.1"/>
</dbReference>
<keyword evidence="1" id="KW-1133">Transmembrane helix</keyword>
<feature type="transmembrane region" description="Helical" evidence="1">
    <location>
        <begin position="369"/>
        <end position="386"/>
    </location>
</feature>
<accession>A0A5S4YI37</accession>
<name>A0A5S4YI37_9BRAD</name>
<evidence type="ECO:0000313" key="4">
    <source>
        <dbReference type="Proteomes" id="UP000324797"/>
    </source>
</evidence>
<keyword evidence="1" id="KW-0812">Transmembrane</keyword>
<dbReference type="Proteomes" id="UP000324797">
    <property type="component" value="Unassembled WGS sequence"/>
</dbReference>
<feature type="transmembrane region" description="Helical" evidence="1">
    <location>
        <begin position="101"/>
        <end position="123"/>
    </location>
</feature>
<proteinExistence type="predicted"/>
<dbReference type="InterPro" id="IPR002656">
    <property type="entry name" value="Acyl_transf_3_dom"/>
</dbReference>
<feature type="transmembrane region" description="Helical" evidence="1">
    <location>
        <begin position="70"/>
        <end position="89"/>
    </location>
</feature>
<feature type="transmembrane region" description="Helical" evidence="1">
    <location>
        <begin position="152"/>
        <end position="171"/>
    </location>
</feature>
<feature type="transmembrane region" description="Helical" evidence="1">
    <location>
        <begin position="263"/>
        <end position="280"/>
    </location>
</feature>
<feature type="domain" description="Acyltransferase 3" evidence="2">
    <location>
        <begin position="25"/>
        <end position="383"/>
    </location>
</feature>
<keyword evidence="3" id="KW-0012">Acyltransferase</keyword>
<feature type="transmembrane region" description="Helical" evidence="1">
    <location>
        <begin position="192"/>
        <end position="212"/>
    </location>
</feature>
<evidence type="ECO:0000313" key="3">
    <source>
        <dbReference type="EMBL" id="TYO63758.1"/>
    </source>
</evidence>
<dbReference type="PANTHER" id="PTHR36927:SF4">
    <property type="entry name" value="BLR5718 PROTEIN"/>
    <property type="match status" value="1"/>
</dbReference>
<organism evidence="3 4">
    <name type="scientific">Bradyrhizobium hipponense</name>
    <dbReference type="NCBI Taxonomy" id="2605638"/>
    <lineage>
        <taxon>Bacteria</taxon>
        <taxon>Pseudomonadati</taxon>
        <taxon>Pseudomonadota</taxon>
        <taxon>Alphaproteobacteria</taxon>
        <taxon>Hyphomicrobiales</taxon>
        <taxon>Nitrobacteraceae</taxon>
        <taxon>Bradyrhizobium</taxon>
    </lineage>
</organism>
<feature type="transmembrane region" description="Helical" evidence="1">
    <location>
        <begin position="300"/>
        <end position="320"/>
    </location>
</feature>
<keyword evidence="4" id="KW-1185">Reference proteome</keyword>
<reference evidence="3 4" key="1">
    <citation type="submission" date="2019-08" db="EMBL/GenBank/DDBJ databases">
        <title>Bradyrhizobium hipponensis sp. nov., a rhizobium isolated from a Lupinus angustifolius root nodule in Tunisia.</title>
        <authorList>
            <person name="Off K."/>
            <person name="Rejili M."/>
            <person name="Mars M."/>
            <person name="Brachmann A."/>
            <person name="Marin M."/>
        </authorList>
    </citation>
    <scope>NUCLEOTIDE SEQUENCE [LARGE SCALE GENOMIC DNA]</scope>
    <source>
        <strain evidence="4">aSej3</strain>
    </source>
</reference>
<feature type="transmembrane region" description="Helical" evidence="1">
    <location>
        <begin position="232"/>
        <end position="251"/>
    </location>
</feature>
<gene>
    <name evidence="3" type="ORF">FXV83_25530</name>
</gene>
<dbReference type="AlphaFoldDB" id="A0A5S4YI37"/>
<dbReference type="GO" id="GO:0016747">
    <property type="term" value="F:acyltransferase activity, transferring groups other than amino-acyl groups"/>
    <property type="evidence" value="ECO:0007669"/>
    <property type="project" value="InterPro"/>
</dbReference>
<sequence>MITMSHSAAIGAEAHAEPKAKVRNLSLDRARTFLTLVVLLHHAVIPYTYFGHTDPTSWVGFDMIVLATDSFFMAMFFFLSGLFAWSGIARKGPASYLADRVRRLGIPFVICAFTVIPLAYYAISLRLNPEIGFSQFWWTTITKGPWPSGPIWFLWVLFAFDLIACLLYRLSPDLLDPINRLSLRGRRRPAEFFAVMMAVSAAFYVPGLMYFGPSNWFEFGPFSVQHGRVMLYATYFFFGAGIGVANIDRGLLSADGRMAKVSWDWMVLAIVPYCLLWGLIFIKREILGNPSPLPNWYEGIYAVCVTIFSVAIMFLILAFFQRFRQSGSARLLDPMQAAAYGMFLLHYPITLWLQYWLFDYNWPAIEKASAVFVLTVILSWGLTAALRKIPGASHVL</sequence>
<feature type="transmembrane region" description="Helical" evidence="1">
    <location>
        <begin position="33"/>
        <end position="50"/>
    </location>
</feature>